<protein>
    <submittedName>
        <fullName evidence="1">Uncharacterized protein</fullName>
    </submittedName>
</protein>
<dbReference type="EMBL" id="LVLJ01001412">
    <property type="protein sequence ID" value="OAE29782.1"/>
    <property type="molecule type" value="Genomic_DNA"/>
</dbReference>
<proteinExistence type="predicted"/>
<evidence type="ECO:0000313" key="1">
    <source>
        <dbReference type="EMBL" id="OAE29782.1"/>
    </source>
</evidence>
<evidence type="ECO:0000313" key="2">
    <source>
        <dbReference type="Proteomes" id="UP000077202"/>
    </source>
</evidence>
<accession>A0A176WBM2</accession>
<dbReference type="AlphaFoldDB" id="A0A176WBM2"/>
<dbReference type="Proteomes" id="UP000077202">
    <property type="component" value="Unassembled WGS sequence"/>
</dbReference>
<gene>
    <name evidence="1" type="ORF">AXG93_1513s1080</name>
</gene>
<name>A0A176WBM2_MARPO</name>
<sequence>MADIINIVKTWDHESNTIGEIPWFTLVRSTLNHRSQRAGRGYGGSATFIRSQFLPLIHLEGQDIGASGQLIELLKDTASKFFLRHKDRRARGLPCNGWFDLDCKQARMRSVDKSLDFQSRLILTRLYKDLVKSKKRAFLSTKQESLTKELMENPKSFSIRLVVWSSKPTLDPKSLIDFAEKLYFFPNAASMPCCEGTSGLFSESEVMTQVRKLANGKSEDLDGLSIELLKWGGDVIGPILTKALENAAMYGFPSTWSLRKIVPIHKSGRKDLVTNYRTIMVSSVFAKANWWSQS</sequence>
<organism evidence="1 2">
    <name type="scientific">Marchantia polymorpha subsp. ruderalis</name>
    <dbReference type="NCBI Taxonomy" id="1480154"/>
    <lineage>
        <taxon>Eukaryota</taxon>
        <taxon>Viridiplantae</taxon>
        <taxon>Streptophyta</taxon>
        <taxon>Embryophyta</taxon>
        <taxon>Marchantiophyta</taxon>
        <taxon>Marchantiopsida</taxon>
        <taxon>Marchantiidae</taxon>
        <taxon>Marchantiales</taxon>
        <taxon>Marchantiaceae</taxon>
        <taxon>Marchantia</taxon>
    </lineage>
</organism>
<reference evidence="1" key="1">
    <citation type="submission" date="2016-03" db="EMBL/GenBank/DDBJ databases">
        <title>Mechanisms controlling the formation of the plant cell surface in tip-growing cells are functionally conserved among land plants.</title>
        <authorList>
            <person name="Honkanen S."/>
            <person name="Jones V.A."/>
            <person name="Morieri G."/>
            <person name="Champion C."/>
            <person name="Hetherington A.J."/>
            <person name="Kelly S."/>
            <person name="Saint-Marcoux D."/>
            <person name="Proust H."/>
            <person name="Prescott H."/>
            <person name="Dolan L."/>
        </authorList>
    </citation>
    <scope>NUCLEOTIDE SEQUENCE [LARGE SCALE GENOMIC DNA]</scope>
    <source>
        <tissue evidence="1">Whole gametophyte</tissue>
    </source>
</reference>
<comment type="caution">
    <text evidence="1">The sequence shown here is derived from an EMBL/GenBank/DDBJ whole genome shotgun (WGS) entry which is preliminary data.</text>
</comment>
<keyword evidence="2" id="KW-1185">Reference proteome</keyword>